<dbReference type="AlphaFoldDB" id="A0A7R9R2B5"/>
<evidence type="ECO:0000313" key="10">
    <source>
        <dbReference type="Proteomes" id="UP000728032"/>
    </source>
</evidence>
<keyword evidence="10" id="KW-1185">Reference proteome</keyword>
<dbReference type="OrthoDB" id="418349at2759"/>
<dbReference type="InterPro" id="IPR006145">
    <property type="entry name" value="PsdUridine_synth_RsuA/RluA"/>
</dbReference>
<dbReference type="SUPFAM" id="SSF55120">
    <property type="entry name" value="Pseudouridine synthase"/>
    <property type="match status" value="1"/>
</dbReference>
<comment type="catalytic activity">
    <reaction evidence="2">
        <text>uridine in 5S rRNA = pseudouridine in 5S rRNA</text>
        <dbReference type="Rhea" id="RHEA:47036"/>
        <dbReference type="Rhea" id="RHEA-COMP:11730"/>
        <dbReference type="Rhea" id="RHEA-COMP:11731"/>
        <dbReference type="ChEBI" id="CHEBI:65314"/>
        <dbReference type="ChEBI" id="CHEBI:65315"/>
    </reaction>
</comment>
<keyword evidence="4" id="KW-0413">Isomerase</keyword>
<comment type="catalytic activity">
    <reaction evidence="5">
        <text>a uridine in tRNA = a pseudouridine in tRNA</text>
        <dbReference type="Rhea" id="RHEA:54572"/>
        <dbReference type="Rhea" id="RHEA-COMP:13339"/>
        <dbReference type="Rhea" id="RHEA-COMP:13934"/>
        <dbReference type="ChEBI" id="CHEBI:65314"/>
        <dbReference type="ChEBI" id="CHEBI:65315"/>
    </reaction>
</comment>
<evidence type="ECO:0000256" key="6">
    <source>
        <dbReference type="ARBA" id="ARBA00039953"/>
    </source>
</evidence>
<dbReference type="EMBL" id="CAJPVJ010051976">
    <property type="protein sequence ID" value="CAG2183225.1"/>
    <property type="molecule type" value="Genomic_DNA"/>
</dbReference>
<dbReference type="InterPro" id="IPR020103">
    <property type="entry name" value="PsdUridine_synth_cat_dom_sf"/>
</dbReference>
<dbReference type="Pfam" id="PF00849">
    <property type="entry name" value="PseudoU_synth_2"/>
    <property type="match status" value="1"/>
</dbReference>
<evidence type="ECO:0000256" key="3">
    <source>
        <dbReference type="ARBA" id="ARBA00010876"/>
    </source>
</evidence>
<comment type="similarity">
    <text evidence="3">Belongs to the pseudouridine synthase RluA family.</text>
</comment>
<dbReference type="Proteomes" id="UP000728032">
    <property type="component" value="Unassembled WGS sequence"/>
</dbReference>
<name>A0A7R9R2B5_9ACAR</name>
<dbReference type="GO" id="GO:0003723">
    <property type="term" value="F:RNA binding"/>
    <property type="evidence" value="ECO:0007669"/>
    <property type="project" value="InterPro"/>
</dbReference>
<evidence type="ECO:0000256" key="2">
    <source>
        <dbReference type="ARBA" id="ARBA00001896"/>
    </source>
</evidence>
<dbReference type="InterPro" id="IPR050188">
    <property type="entry name" value="RluA_PseudoU_synthase"/>
</dbReference>
<protein>
    <recommendedName>
        <fullName evidence="6">Pseudouridylate synthase RPUSD4, mitochondrial</fullName>
    </recommendedName>
    <alternativeName>
        <fullName evidence="7">RNA pseudouridylate synthase domain-containing protein 4</fullName>
    </alternativeName>
</protein>
<reference evidence="9" key="1">
    <citation type="submission" date="2020-11" db="EMBL/GenBank/DDBJ databases">
        <authorList>
            <person name="Tran Van P."/>
        </authorList>
    </citation>
    <scope>NUCLEOTIDE SEQUENCE</scope>
</reference>
<evidence type="ECO:0000256" key="7">
    <source>
        <dbReference type="ARBA" id="ARBA00041563"/>
    </source>
</evidence>
<accession>A0A7R9R2B5</accession>
<dbReference type="CDD" id="cd02869">
    <property type="entry name" value="PseudoU_synth_RluA_like"/>
    <property type="match status" value="1"/>
</dbReference>
<feature type="domain" description="Pseudouridine synthase RsuA/RluA-like" evidence="8">
    <location>
        <begin position="1"/>
        <end position="103"/>
    </location>
</feature>
<comment type="catalytic activity">
    <reaction evidence="1">
        <text>a uridine in mRNA = a pseudouridine in mRNA</text>
        <dbReference type="Rhea" id="RHEA:56644"/>
        <dbReference type="Rhea" id="RHEA-COMP:14658"/>
        <dbReference type="Rhea" id="RHEA-COMP:14659"/>
        <dbReference type="ChEBI" id="CHEBI:65314"/>
        <dbReference type="ChEBI" id="CHEBI:65315"/>
    </reaction>
</comment>
<organism evidence="9">
    <name type="scientific">Oppiella nova</name>
    <dbReference type="NCBI Taxonomy" id="334625"/>
    <lineage>
        <taxon>Eukaryota</taxon>
        <taxon>Metazoa</taxon>
        <taxon>Ecdysozoa</taxon>
        <taxon>Arthropoda</taxon>
        <taxon>Chelicerata</taxon>
        <taxon>Arachnida</taxon>
        <taxon>Acari</taxon>
        <taxon>Acariformes</taxon>
        <taxon>Sarcoptiformes</taxon>
        <taxon>Oribatida</taxon>
        <taxon>Brachypylina</taxon>
        <taxon>Oppioidea</taxon>
        <taxon>Oppiidae</taxon>
        <taxon>Oppiella</taxon>
    </lineage>
</organism>
<dbReference type="PANTHER" id="PTHR21600">
    <property type="entry name" value="MITOCHONDRIAL RNA PSEUDOURIDINE SYNTHASE"/>
    <property type="match status" value="1"/>
</dbReference>
<dbReference type="Gene3D" id="3.30.2350.10">
    <property type="entry name" value="Pseudouridine synthase"/>
    <property type="match status" value="1"/>
</dbReference>
<evidence type="ECO:0000259" key="8">
    <source>
        <dbReference type="Pfam" id="PF00849"/>
    </source>
</evidence>
<evidence type="ECO:0000256" key="5">
    <source>
        <dbReference type="ARBA" id="ARBA00036943"/>
    </source>
</evidence>
<dbReference type="EMBL" id="OC966801">
    <property type="protein sequence ID" value="CAD7666099.1"/>
    <property type="molecule type" value="Genomic_DNA"/>
</dbReference>
<evidence type="ECO:0000256" key="1">
    <source>
        <dbReference type="ARBA" id="ARBA00001166"/>
    </source>
</evidence>
<dbReference type="GO" id="GO:0001522">
    <property type="term" value="P:pseudouridine synthesis"/>
    <property type="evidence" value="ECO:0007669"/>
    <property type="project" value="InterPro"/>
</dbReference>
<feature type="non-terminal residue" evidence="9">
    <location>
        <position position="1"/>
    </location>
</feature>
<dbReference type="GO" id="GO:0009982">
    <property type="term" value="F:pseudouridine synthase activity"/>
    <property type="evidence" value="ECO:0007669"/>
    <property type="project" value="InterPro"/>
</dbReference>
<evidence type="ECO:0000256" key="4">
    <source>
        <dbReference type="ARBA" id="ARBA00023235"/>
    </source>
</evidence>
<dbReference type="PANTHER" id="PTHR21600:SF83">
    <property type="entry name" value="PSEUDOURIDYLATE SYNTHASE RPUSD4, MITOCHONDRIAL"/>
    <property type="match status" value="1"/>
</dbReference>
<proteinExistence type="inferred from homology"/>
<evidence type="ECO:0000313" key="9">
    <source>
        <dbReference type="EMBL" id="CAD7666099.1"/>
    </source>
</evidence>
<sequence length="161" mass="18506">MAKRLNQMFCEQQIIKRYLCVTRGVPDNLEGIIDIPLEMGRCEGKERMVLRPEALEEYKHKVKSAKFAKRAVTQYKVVSQYGNAALIEVWPKTGIRHQIRVHLGFGLRCPVLGDHKYSHLDKIAPQKLTADMLLALNVRQAKVRHIPMHLHARQYLLPSTG</sequence>
<gene>
    <name evidence="9" type="ORF">ONB1V03_LOCUS22646</name>
</gene>